<accession>A0A7J7ZP63</accession>
<dbReference type="GO" id="GO:0005109">
    <property type="term" value="F:frizzled binding"/>
    <property type="evidence" value="ECO:0007669"/>
    <property type="project" value="TreeGrafter"/>
</dbReference>
<comment type="subcellular location">
    <subcellularLocation>
        <location evidence="1 11">Secreted</location>
        <location evidence="1 11">Extracellular space</location>
        <location evidence="1 11">Extracellular matrix</location>
    </subcellularLocation>
</comment>
<name>A0A7J7ZP63_PIPKU</name>
<evidence type="ECO:0000256" key="1">
    <source>
        <dbReference type="ARBA" id="ARBA00004498"/>
    </source>
</evidence>
<dbReference type="AlphaFoldDB" id="A0A7J7ZP63"/>
<evidence type="ECO:0000256" key="5">
    <source>
        <dbReference type="ARBA" id="ARBA00022530"/>
    </source>
</evidence>
<dbReference type="SMART" id="SM00097">
    <property type="entry name" value="WNT1"/>
    <property type="match status" value="1"/>
</dbReference>
<reference evidence="13 14" key="1">
    <citation type="journal article" date="2020" name="Nature">
        <title>Six reference-quality genomes reveal evolution of bat adaptations.</title>
        <authorList>
            <person name="Jebb D."/>
            <person name="Huang Z."/>
            <person name="Pippel M."/>
            <person name="Hughes G.M."/>
            <person name="Lavrichenko K."/>
            <person name="Devanna P."/>
            <person name="Winkler S."/>
            <person name="Jermiin L.S."/>
            <person name="Skirmuntt E.C."/>
            <person name="Katzourakis A."/>
            <person name="Burkitt-Gray L."/>
            <person name="Ray D.A."/>
            <person name="Sullivan K.A.M."/>
            <person name="Roscito J.G."/>
            <person name="Kirilenko B.M."/>
            <person name="Davalos L.M."/>
            <person name="Corthals A.P."/>
            <person name="Power M.L."/>
            <person name="Jones G."/>
            <person name="Ransome R.D."/>
            <person name="Dechmann D.K.N."/>
            <person name="Locatelli A.G."/>
            <person name="Puechmaille S.J."/>
            <person name="Fedrigo O."/>
            <person name="Jarvis E.D."/>
            <person name="Hiller M."/>
            <person name="Vernes S.C."/>
            <person name="Myers E.W."/>
            <person name="Teeling E.C."/>
        </authorList>
    </citation>
    <scope>NUCLEOTIDE SEQUENCE [LARGE SCALE GENOMIC DNA]</scope>
    <source>
        <strain evidence="13">MPipKuh1</strain>
        <tissue evidence="13">Flight muscle</tissue>
    </source>
</reference>
<dbReference type="GO" id="GO:0005125">
    <property type="term" value="F:cytokine activity"/>
    <property type="evidence" value="ECO:0007669"/>
    <property type="project" value="TreeGrafter"/>
</dbReference>
<gene>
    <name evidence="13" type="ORF">mPipKuh1_018847</name>
</gene>
<comment type="caution">
    <text evidence="13">The sequence shown here is derived from an EMBL/GenBank/DDBJ whole genome shotgun (WGS) entry which is preliminary data.</text>
</comment>
<sequence length="293" mass="32278">MREQPGPRPPPWGLAALLVLALCSRALSNEILGLKLPGEPPLTANTVCLTLSGLSKRQLGLCLRSPDVTASALQGLHIAVHECQHQLRDQRWNCSALEGGGRLPHHSAILKRGFRESAFSFSMLAAGVMHAVATACSLGKLVVTENLKRKCKCHGTSGSCQFKTCWRAAPEFRAVGAALKERLGRAIFIDTHNRNSGAFQPRLRPRRLSGELVYFEKSPDFCERDPSVGSPGTRGRACNKTSRLLDGCGSLCCGRGHNVLRQMRVERCHCRFHWCCYVLCDECKVTEWVNVCK</sequence>
<dbReference type="Proteomes" id="UP000558488">
    <property type="component" value="Unassembled WGS sequence"/>
</dbReference>
<keyword evidence="8" id="KW-1015">Disulfide bond</keyword>
<dbReference type="GO" id="GO:0048513">
    <property type="term" value="P:animal organ development"/>
    <property type="evidence" value="ECO:0007669"/>
    <property type="project" value="UniProtKB-ARBA"/>
</dbReference>
<dbReference type="InterPro" id="IPR005817">
    <property type="entry name" value="Wnt"/>
</dbReference>
<evidence type="ECO:0000256" key="4">
    <source>
        <dbReference type="ARBA" id="ARBA00022525"/>
    </source>
</evidence>
<keyword evidence="3 11" id="KW-0217">Developmental protein</keyword>
<comment type="function">
    <text evidence="11">Ligand for members of the frizzled family of seven transmembrane receptors.</text>
</comment>
<evidence type="ECO:0000313" key="14">
    <source>
        <dbReference type="Proteomes" id="UP000558488"/>
    </source>
</evidence>
<evidence type="ECO:0000256" key="6">
    <source>
        <dbReference type="ARBA" id="ARBA00022687"/>
    </source>
</evidence>
<keyword evidence="14" id="KW-1185">Reference proteome</keyword>
<evidence type="ECO:0000256" key="2">
    <source>
        <dbReference type="ARBA" id="ARBA00005683"/>
    </source>
</evidence>
<proteinExistence type="inferred from homology"/>
<dbReference type="GO" id="GO:0045165">
    <property type="term" value="P:cell fate commitment"/>
    <property type="evidence" value="ECO:0007669"/>
    <property type="project" value="TreeGrafter"/>
</dbReference>
<dbReference type="InterPro" id="IPR043158">
    <property type="entry name" value="Wnt_C"/>
</dbReference>
<dbReference type="PRINTS" id="PR01893">
    <property type="entry name" value="WNT10PROTEIN"/>
</dbReference>
<evidence type="ECO:0000256" key="9">
    <source>
        <dbReference type="ARBA" id="ARBA00023180"/>
    </source>
</evidence>
<dbReference type="Pfam" id="PF00110">
    <property type="entry name" value="wnt"/>
    <property type="match status" value="1"/>
</dbReference>
<evidence type="ECO:0000256" key="8">
    <source>
        <dbReference type="ARBA" id="ARBA00023157"/>
    </source>
</evidence>
<dbReference type="InterPro" id="IPR018161">
    <property type="entry name" value="Wnt_CS"/>
</dbReference>
<feature type="signal peptide" evidence="12">
    <location>
        <begin position="1"/>
        <end position="28"/>
    </location>
</feature>
<dbReference type="PANTHER" id="PTHR12027">
    <property type="entry name" value="WNT RELATED"/>
    <property type="match status" value="1"/>
</dbReference>
<dbReference type="PROSITE" id="PS00246">
    <property type="entry name" value="WNT1"/>
    <property type="match status" value="1"/>
</dbReference>
<dbReference type="PANTHER" id="PTHR12027:SF76">
    <property type="entry name" value="PROTEIN WNT-10B"/>
    <property type="match status" value="1"/>
</dbReference>
<evidence type="ECO:0000256" key="11">
    <source>
        <dbReference type="RuleBase" id="RU003500"/>
    </source>
</evidence>
<keyword evidence="6 11" id="KW-0879">Wnt signaling pathway</keyword>
<feature type="chain" id="PRO_5029763414" description="Protein Wnt" evidence="12">
    <location>
        <begin position="29"/>
        <end position="293"/>
    </location>
</feature>
<dbReference type="GO" id="GO:0005615">
    <property type="term" value="C:extracellular space"/>
    <property type="evidence" value="ECO:0007669"/>
    <property type="project" value="TreeGrafter"/>
</dbReference>
<keyword evidence="9" id="KW-0325">Glycoprotein</keyword>
<keyword evidence="4" id="KW-0964">Secreted</keyword>
<dbReference type="InterPro" id="IPR013302">
    <property type="entry name" value="Wnt10"/>
</dbReference>
<evidence type="ECO:0000256" key="7">
    <source>
        <dbReference type="ARBA" id="ARBA00022729"/>
    </source>
</evidence>
<evidence type="ECO:0000313" key="13">
    <source>
        <dbReference type="EMBL" id="KAF6375805.1"/>
    </source>
</evidence>
<keyword evidence="10" id="KW-0449">Lipoprotein</keyword>
<dbReference type="GO" id="GO:0060070">
    <property type="term" value="P:canonical Wnt signaling pathway"/>
    <property type="evidence" value="ECO:0007669"/>
    <property type="project" value="TreeGrafter"/>
</dbReference>
<evidence type="ECO:0000256" key="12">
    <source>
        <dbReference type="SAM" id="SignalP"/>
    </source>
</evidence>
<keyword evidence="5" id="KW-0272">Extracellular matrix</keyword>
<evidence type="ECO:0000256" key="3">
    <source>
        <dbReference type="ARBA" id="ARBA00022473"/>
    </source>
</evidence>
<dbReference type="GO" id="GO:0030182">
    <property type="term" value="P:neuron differentiation"/>
    <property type="evidence" value="ECO:0007669"/>
    <property type="project" value="TreeGrafter"/>
</dbReference>
<protein>
    <recommendedName>
        <fullName evidence="11">Protein Wnt</fullName>
    </recommendedName>
</protein>
<dbReference type="Gene3D" id="3.30.2460.20">
    <property type="match status" value="1"/>
</dbReference>
<comment type="similarity">
    <text evidence="2 11">Belongs to the Wnt family.</text>
</comment>
<dbReference type="EMBL" id="JACAGB010000003">
    <property type="protein sequence ID" value="KAF6375805.1"/>
    <property type="molecule type" value="Genomic_DNA"/>
</dbReference>
<keyword evidence="7 12" id="KW-0732">Signal</keyword>
<organism evidence="13 14">
    <name type="scientific">Pipistrellus kuhlii</name>
    <name type="common">Kuhl's pipistrelle</name>
    <dbReference type="NCBI Taxonomy" id="59472"/>
    <lineage>
        <taxon>Eukaryota</taxon>
        <taxon>Metazoa</taxon>
        <taxon>Chordata</taxon>
        <taxon>Craniata</taxon>
        <taxon>Vertebrata</taxon>
        <taxon>Euteleostomi</taxon>
        <taxon>Mammalia</taxon>
        <taxon>Eutheria</taxon>
        <taxon>Laurasiatheria</taxon>
        <taxon>Chiroptera</taxon>
        <taxon>Yangochiroptera</taxon>
        <taxon>Vespertilionidae</taxon>
        <taxon>Pipistrellus</taxon>
    </lineage>
</organism>
<evidence type="ECO:0000256" key="10">
    <source>
        <dbReference type="ARBA" id="ARBA00023288"/>
    </source>
</evidence>
<dbReference type="FunFam" id="3.30.2460.20:FF:000001">
    <property type="entry name" value="Wnt homolog"/>
    <property type="match status" value="1"/>
</dbReference>